<dbReference type="Proteomes" id="UP001281761">
    <property type="component" value="Unassembled WGS sequence"/>
</dbReference>
<evidence type="ECO:0000313" key="3">
    <source>
        <dbReference type="Proteomes" id="UP001281761"/>
    </source>
</evidence>
<sequence>MTRRSHLSRMPPTHFCGLSSDVGNALIADADEQILGSPPIVQKWFALFVILLVPESEHQAAFRNRRIKATPNDFLILPRFILQATSSEMEQLVAQLVTTVQQRGHIQKRKEGSSEDEELHHANTPPNELSSQHCLHSLQIAVHSTPNDRMDSTTLSFPQFEVTGFTCVIICCWKEIKLNVGAWTEKLLSKKEHARQERIRCQ</sequence>
<accession>A0ABQ9Y1Z5</accession>
<name>A0ABQ9Y1Z5_9EUKA</name>
<feature type="compositionally biased region" description="Basic and acidic residues" evidence="1">
    <location>
        <begin position="109"/>
        <end position="121"/>
    </location>
</feature>
<evidence type="ECO:0000256" key="1">
    <source>
        <dbReference type="SAM" id="MobiDB-lite"/>
    </source>
</evidence>
<comment type="caution">
    <text evidence="2">The sequence shown here is derived from an EMBL/GenBank/DDBJ whole genome shotgun (WGS) entry which is preliminary data.</text>
</comment>
<keyword evidence="3" id="KW-1185">Reference proteome</keyword>
<proteinExistence type="predicted"/>
<gene>
    <name evidence="2" type="ORF">BLNAU_7206</name>
</gene>
<dbReference type="EMBL" id="JARBJD010000043">
    <property type="protein sequence ID" value="KAK2957772.1"/>
    <property type="molecule type" value="Genomic_DNA"/>
</dbReference>
<reference evidence="2 3" key="1">
    <citation type="journal article" date="2022" name="bioRxiv">
        <title>Genomics of Preaxostyla Flagellates Illuminates Evolutionary Transitions and the Path Towards Mitochondrial Loss.</title>
        <authorList>
            <person name="Novak L.V.F."/>
            <person name="Treitli S.C."/>
            <person name="Pyrih J."/>
            <person name="Halakuc P."/>
            <person name="Pipaliya S.V."/>
            <person name="Vacek V."/>
            <person name="Brzon O."/>
            <person name="Soukal P."/>
            <person name="Eme L."/>
            <person name="Dacks J.B."/>
            <person name="Karnkowska A."/>
            <person name="Elias M."/>
            <person name="Hampl V."/>
        </authorList>
    </citation>
    <scope>NUCLEOTIDE SEQUENCE [LARGE SCALE GENOMIC DNA]</scope>
    <source>
        <strain evidence="2">NAU3</strain>
        <tissue evidence="2">Gut</tissue>
    </source>
</reference>
<feature type="region of interest" description="Disordered" evidence="1">
    <location>
        <begin position="104"/>
        <end position="127"/>
    </location>
</feature>
<organism evidence="2 3">
    <name type="scientific">Blattamonas nauphoetae</name>
    <dbReference type="NCBI Taxonomy" id="2049346"/>
    <lineage>
        <taxon>Eukaryota</taxon>
        <taxon>Metamonada</taxon>
        <taxon>Preaxostyla</taxon>
        <taxon>Oxymonadida</taxon>
        <taxon>Blattamonas</taxon>
    </lineage>
</organism>
<evidence type="ECO:0000313" key="2">
    <source>
        <dbReference type="EMBL" id="KAK2957772.1"/>
    </source>
</evidence>
<protein>
    <submittedName>
        <fullName evidence="2">Uncharacterized protein</fullName>
    </submittedName>
</protein>